<organism evidence="1 2">
    <name type="scientific">Methylomonas methanica</name>
    <dbReference type="NCBI Taxonomy" id="421"/>
    <lineage>
        <taxon>Bacteria</taxon>
        <taxon>Pseudomonadati</taxon>
        <taxon>Pseudomonadota</taxon>
        <taxon>Gammaproteobacteria</taxon>
        <taxon>Methylococcales</taxon>
        <taxon>Methylococcaceae</taxon>
        <taxon>Methylomonas</taxon>
    </lineage>
</organism>
<protein>
    <submittedName>
        <fullName evidence="1">Uncharacterized protein</fullName>
    </submittedName>
</protein>
<gene>
    <name evidence="1" type="ORF">A1353_05965</name>
</gene>
<accession>A0A177MTM3</accession>
<evidence type="ECO:0000313" key="2">
    <source>
        <dbReference type="Proteomes" id="UP000077763"/>
    </source>
</evidence>
<name>A0A177MTM3_METMH</name>
<reference evidence="1 2" key="1">
    <citation type="submission" date="2016-03" db="EMBL/GenBank/DDBJ databases">
        <authorList>
            <person name="Ploux O."/>
        </authorList>
    </citation>
    <scope>NUCLEOTIDE SEQUENCE [LARGE SCALE GENOMIC DNA]</scope>
    <source>
        <strain evidence="1 2">R-45371</strain>
    </source>
</reference>
<sequence>MAAKFDDYPLRCLSCFRIRDSGKRVDLLGEGSEIVIDSKDTSQNAMQRYEIVLLVAMLD</sequence>
<evidence type="ECO:0000313" key="1">
    <source>
        <dbReference type="EMBL" id="OAI08179.1"/>
    </source>
</evidence>
<proteinExistence type="predicted"/>
<comment type="caution">
    <text evidence="1">The sequence shown here is derived from an EMBL/GenBank/DDBJ whole genome shotgun (WGS) entry which is preliminary data.</text>
</comment>
<dbReference type="Proteomes" id="UP000077763">
    <property type="component" value="Unassembled WGS sequence"/>
</dbReference>
<dbReference type="AlphaFoldDB" id="A0A177MTM3"/>
<dbReference type="EMBL" id="LUUH01000024">
    <property type="protein sequence ID" value="OAI08179.1"/>
    <property type="molecule type" value="Genomic_DNA"/>
</dbReference>